<dbReference type="AlphaFoldDB" id="A0A1X6PGL6"/>
<dbReference type="InterPro" id="IPR009011">
    <property type="entry name" value="Man6P_isomerase_rcpt-bd_dom_sf"/>
</dbReference>
<dbReference type="InterPro" id="IPR045149">
    <property type="entry name" value="OS-9-like"/>
</dbReference>
<name>A0A1X6PGL6_PORUM</name>
<dbReference type="OrthoDB" id="448954at2759"/>
<organism evidence="3 4">
    <name type="scientific">Porphyra umbilicalis</name>
    <name type="common">Purple laver</name>
    <name type="synonym">Red alga</name>
    <dbReference type="NCBI Taxonomy" id="2786"/>
    <lineage>
        <taxon>Eukaryota</taxon>
        <taxon>Rhodophyta</taxon>
        <taxon>Bangiophyceae</taxon>
        <taxon>Bangiales</taxon>
        <taxon>Bangiaceae</taxon>
        <taxon>Porphyra</taxon>
    </lineage>
</organism>
<dbReference type="Pfam" id="PF07915">
    <property type="entry name" value="PRKCSH"/>
    <property type="match status" value="1"/>
</dbReference>
<dbReference type="Proteomes" id="UP000218209">
    <property type="component" value="Unassembled WGS sequence"/>
</dbReference>
<protein>
    <recommendedName>
        <fullName evidence="2">Protein OS9-like domain-containing protein</fullName>
    </recommendedName>
</protein>
<dbReference type="GO" id="GO:0030968">
    <property type="term" value="P:endoplasmic reticulum unfolded protein response"/>
    <property type="evidence" value="ECO:0007669"/>
    <property type="project" value="InterPro"/>
</dbReference>
<proteinExistence type="predicted"/>
<dbReference type="PANTHER" id="PTHR15414">
    <property type="entry name" value="OS-9-RELATED"/>
    <property type="match status" value="1"/>
</dbReference>
<feature type="compositionally biased region" description="Basic residues" evidence="1">
    <location>
        <begin position="301"/>
        <end position="314"/>
    </location>
</feature>
<dbReference type="PANTHER" id="PTHR15414:SF0">
    <property type="entry name" value="ENDOPLASMIC RETICULUM LECTIN 1"/>
    <property type="match status" value="1"/>
</dbReference>
<dbReference type="InterPro" id="IPR012913">
    <property type="entry name" value="OS9-like_dom"/>
</dbReference>
<evidence type="ECO:0000259" key="2">
    <source>
        <dbReference type="Pfam" id="PF07915"/>
    </source>
</evidence>
<feature type="compositionally biased region" description="Low complexity" evidence="1">
    <location>
        <begin position="315"/>
        <end position="324"/>
    </location>
</feature>
<dbReference type="GO" id="GO:0030970">
    <property type="term" value="P:retrograde protein transport, ER to cytosol"/>
    <property type="evidence" value="ECO:0007669"/>
    <property type="project" value="TreeGrafter"/>
</dbReference>
<accession>A0A1X6PGL6</accession>
<keyword evidence="4" id="KW-1185">Reference proteome</keyword>
<dbReference type="Gene3D" id="2.70.130.10">
    <property type="entry name" value="Mannose-6-phosphate receptor binding domain"/>
    <property type="match status" value="1"/>
</dbReference>
<sequence>MSLAWRRSRYRRRRPRLATATAAAIAASAAVAVATTLLLLLPPPATALKVIFSNAIPDYPSPGPQYTLALPPPGGAVPPGARPLADADESVDVTLTTPTGQRMRCGVPVERPPGAESPAAAARRKRVAAGGGLFDGIDKLLSAYDGLCFLRLEGWWTYEFCYGSRLVQRHIPRDGEDDTTYVLGLAPPSLARFGGETSATATDGKPGGDESSTDGDAEVAASSTSPGSADSQPEQTAPPYVQVYNNGTLCDIASETPRQVTIRYLCATALHGPLATRVTPRGRAPRRAPPAAHPAAAGRVTGRRQARRRGRRLPTRSPRTTLPRCGSPRRASTSWIL</sequence>
<evidence type="ECO:0000313" key="4">
    <source>
        <dbReference type="Proteomes" id="UP000218209"/>
    </source>
</evidence>
<evidence type="ECO:0000256" key="1">
    <source>
        <dbReference type="SAM" id="MobiDB-lite"/>
    </source>
</evidence>
<dbReference type="GO" id="GO:0005788">
    <property type="term" value="C:endoplasmic reticulum lumen"/>
    <property type="evidence" value="ECO:0007669"/>
    <property type="project" value="TreeGrafter"/>
</dbReference>
<evidence type="ECO:0000313" key="3">
    <source>
        <dbReference type="EMBL" id="OSX79997.1"/>
    </source>
</evidence>
<gene>
    <name evidence="3" type="ORF">BU14_0065s0002</name>
</gene>
<feature type="region of interest" description="Disordered" evidence="1">
    <location>
        <begin position="192"/>
        <end position="239"/>
    </location>
</feature>
<feature type="domain" description="Protein OS9-like" evidence="2">
    <location>
        <begin position="146"/>
        <end position="250"/>
    </location>
</feature>
<feature type="region of interest" description="Disordered" evidence="1">
    <location>
        <begin position="277"/>
        <end position="337"/>
    </location>
</feature>
<dbReference type="EMBL" id="KV918782">
    <property type="protein sequence ID" value="OSX79997.1"/>
    <property type="molecule type" value="Genomic_DNA"/>
</dbReference>
<reference evidence="3 4" key="1">
    <citation type="submission" date="2017-03" db="EMBL/GenBank/DDBJ databases">
        <title>WGS assembly of Porphyra umbilicalis.</title>
        <authorList>
            <person name="Brawley S.H."/>
            <person name="Blouin N.A."/>
            <person name="Ficko-Blean E."/>
            <person name="Wheeler G.L."/>
            <person name="Lohr M."/>
            <person name="Goodson H.V."/>
            <person name="Jenkins J.W."/>
            <person name="Blaby-Haas C.E."/>
            <person name="Helliwell K.E."/>
            <person name="Chan C."/>
            <person name="Marriage T."/>
            <person name="Bhattacharya D."/>
            <person name="Klein A.S."/>
            <person name="Badis Y."/>
            <person name="Brodie J."/>
            <person name="Cao Y."/>
            <person name="Collen J."/>
            <person name="Dittami S.M."/>
            <person name="Gachon C.M."/>
            <person name="Green B.R."/>
            <person name="Karpowicz S."/>
            <person name="Kim J.W."/>
            <person name="Kudahl U."/>
            <person name="Lin S."/>
            <person name="Michel G."/>
            <person name="Mittag M."/>
            <person name="Olson B.J."/>
            <person name="Pangilinan J."/>
            <person name="Peng Y."/>
            <person name="Qiu H."/>
            <person name="Shu S."/>
            <person name="Singer J.T."/>
            <person name="Smith A.G."/>
            <person name="Sprecher B.N."/>
            <person name="Wagner V."/>
            <person name="Wang W."/>
            <person name="Wang Z.-Y."/>
            <person name="Yan J."/>
            <person name="Yarish C."/>
            <person name="Zoeuner-Riek S."/>
            <person name="Zhuang Y."/>
            <person name="Zou Y."/>
            <person name="Lindquist E.A."/>
            <person name="Grimwood J."/>
            <person name="Barry K."/>
            <person name="Rokhsar D.S."/>
            <person name="Schmutz J."/>
            <person name="Stiller J.W."/>
            <person name="Grossman A.R."/>
            <person name="Prochnik S.E."/>
        </authorList>
    </citation>
    <scope>NUCLEOTIDE SEQUENCE [LARGE SCALE GENOMIC DNA]</scope>
    <source>
        <strain evidence="3">4086291</strain>
    </source>
</reference>
<feature type="compositionally biased region" description="Polar residues" evidence="1">
    <location>
        <begin position="221"/>
        <end position="235"/>
    </location>
</feature>